<accession>A0A6A6FWM6</accession>
<dbReference type="InterPro" id="IPR006598">
    <property type="entry name" value="CAP10"/>
</dbReference>
<dbReference type="AlphaFoldDB" id="A0A6A6FWM6"/>
<name>A0A6A6FWM6_9PEZI</name>
<organism evidence="2 3">
    <name type="scientific">Cercospora zeae-maydis SCOH1-5</name>
    <dbReference type="NCBI Taxonomy" id="717836"/>
    <lineage>
        <taxon>Eukaryota</taxon>
        <taxon>Fungi</taxon>
        <taxon>Dikarya</taxon>
        <taxon>Ascomycota</taxon>
        <taxon>Pezizomycotina</taxon>
        <taxon>Dothideomycetes</taxon>
        <taxon>Dothideomycetidae</taxon>
        <taxon>Mycosphaerellales</taxon>
        <taxon>Mycosphaerellaceae</taxon>
        <taxon>Cercospora</taxon>
    </lineage>
</organism>
<proteinExistence type="predicted"/>
<feature type="non-terminal residue" evidence="2">
    <location>
        <position position="1"/>
    </location>
</feature>
<dbReference type="PANTHER" id="PTHR12203:SF107">
    <property type="entry name" value="GLYCOSYL TRANSFERASE CAP10 DOMAIN-CONTAINING PROTEIN"/>
    <property type="match status" value="1"/>
</dbReference>
<sequence>WYFNSTHDARNHALDPTECSIAFPRLYHDLDRSVKYWQGRNHKISPRDTNISWTGKGGLRALIYENELRILETVDTHHYKDRHDARRVIFTLSQIHRALLGATARGETVPNIEFAIAVNDHADLPDEEDDTHTAWTFDRNISSPKDERMWLVPDFNFWAWNPISNAYQDARRRAASHDSPIEQKISQIVWRGNRYINPELRGALLEAGKGKSWADFEGGWLEIDEFCRYLFAAYTEGHSWSGRMKYMLSCDNVAVVHEMAFETFYHHLLVAEGPEQNFVGVKRDWSDLEQKVQYYVGHPEETRRIIENSVRMFRETYLTPAAEACYWRELFRRYSEVAYEPEAFETEVLE</sequence>
<dbReference type="PANTHER" id="PTHR12203">
    <property type="entry name" value="KDEL LYS-ASP-GLU-LEU CONTAINING - RELATED"/>
    <property type="match status" value="1"/>
</dbReference>
<dbReference type="OrthoDB" id="202415at2759"/>
<dbReference type="EMBL" id="ML992662">
    <property type="protein sequence ID" value="KAF2217882.1"/>
    <property type="molecule type" value="Genomic_DNA"/>
</dbReference>
<reference evidence="2" key="1">
    <citation type="journal article" date="2020" name="Stud. Mycol.">
        <title>101 Dothideomycetes genomes: a test case for predicting lifestyles and emergence of pathogens.</title>
        <authorList>
            <person name="Haridas S."/>
            <person name="Albert R."/>
            <person name="Binder M."/>
            <person name="Bloem J."/>
            <person name="Labutti K."/>
            <person name="Salamov A."/>
            <person name="Andreopoulos B."/>
            <person name="Baker S."/>
            <person name="Barry K."/>
            <person name="Bills G."/>
            <person name="Bluhm B."/>
            <person name="Cannon C."/>
            <person name="Castanera R."/>
            <person name="Culley D."/>
            <person name="Daum C."/>
            <person name="Ezra D."/>
            <person name="Gonzalez J."/>
            <person name="Henrissat B."/>
            <person name="Kuo A."/>
            <person name="Liang C."/>
            <person name="Lipzen A."/>
            <person name="Lutzoni F."/>
            <person name="Magnuson J."/>
            <person name="Mondo S."/>
            <person name="Nolan M."/>
            <person name="Ohm R."/>
            <person name="Pangilinan J."/>
            <person name="Park H.-J."/>
            <person name="Ramirez L."/>
            <person name="Alfaro M."/>
            <person name="Sun H."/>
            <person name="Tritt A."/>
            <person name="Yoshinaga Y."/>
            <person name="Zwiers L.-H."/>
            <person name="Turgeon B."/>
            <person name="Goodwin S."/>
            <person name="Spatafora J."/>
            <person name="Crous P."/>
            <person name="Grigoriev I."/>
        </authorList>
    </citation>
    <scope>NUCLEOTIDE SEQUENCE</scope>
    <source>
        <strain evidence="2">SCOH1-5</strain>
    </source>
</reference>
<feature type="non-terminal residue" evidence="2">
    <location>
        <position position="350"/>
    </location>
</feature>
<dbReference type="InterPro" id="IPR051091">
    <property type="entry name" value="O-Glucosyltr/Glycosyltrsf_90"/>
</dbReference>
<dbReference type="SMART" id="SM00672">
    <property type="entry name" value="CAP10"/>
    <property type="match status" value="1"/>
</dbReference>
<evidence type="ECO:0000313" key="2">
    <source>
        <dbReference type="EMBL" id="KAF2217882.1"/>
    </source>
</evidence>
<protein>
    <recommendedName>
        <fullName evidence="1">Glycosyl transferase CAP10 domain-containing protein</fullName>
    </recommendedName>
</protein>
<evidence type="ECO:0000313" key="3">
    <source>
        <dbReference type="Proteomes" id="UP000799539"/>
    </source>
</evidence>
<evidence type="ECO:0000259" key="1">
    <source>
        <dbReference type="SMART" id="SM00672"/>
    </source>
</evidence>
<dbReference type="Pfam" id="PF05686">
    <property type="entry name" value="Glyco_transf_90"/>
    <property type="match status" value="1"/>
</dbReference>
<dbReference type="Proteomes" id="UP000799539">
    <property type="component" value="Unassembled WGS sequence"/>
</dbReference>
<gene>
    <name evidence="2" type="ORF">CERZMDRAFT_24358</name>
</gene>
<keyword evidence="3" id="KW-1185">Reference proteome</keyword>
<feature type="domain" description="Glycosyl transferase CAP10" evidence="1">
    <location>
        <begin position="108"/>
        <end position="341"/>
    </location>
</feature>